<evidence type="ECO:0000313" key="2">
    <source>
        <dbReference type="EMBL" id="MCI35055.1"/>
    </source>
</evidence>
<evidence type="ECO:0000256" key="1">
    <source>
        <dbReference type="SAM" id="MobiDB-lite"/>
    </source>
</evidence>
<comment type="caution">
    <text evidence="2">The sequence shown here is derived from an EMBL/GenBank/DDBJ whole genome shotgun (WGS) entry which is preliminary data.</text>
</comment>
<accession>A0A392RHI3</accession>
<feature type="compositionally biased region" description="Basic and acidic residues" evidence="1">
    <location>
        <begin position="48"/>
        <end position="68"/>
    </location>
</feature>
<evidence type="ECO:0000313" key="3">
    <source>
        <dbReference type="Proteomes" id="UP000265520"/>
    </source>
</evidence>
<dbReference type="EMBL" id="LXQA010219754">
    <property type="protein sequence ID" value="MCI35055.1"/>
    <property type="molecule type" value="Genomic_DNA"/>
</dbReference>
<organism evidence="2 3">
    <name type="scientific">Trifolium medium</name>
    <dbReference type="NCBI Taxonomy" id="97028"/>
    <lineage>
        <taxon>Eukaryota</taxon>
        <taxon>Viridiplantae</taxon>
        <taxon>Streptophyta</taxon>
        <taxon>Embryophyta</taxon>
        <taxon>Tracheophyta</taxon>
        <taxon>Spermatophyta</taxon>
        <taxon>Magnoliopsida</taxon>
        <taxon>eudicotyledons</taxon>
        <taxon>Gunneridae</taxon>
        <taxon>Pentapetalae</taxon>
        <taxon>rosids</taxon>
        <taxon>fabids</taxon>
        <taxon>Fabales</taxon>
        <taxon>Fabaceae</taxon>
        <taxon>Papilionoideae</taxon>
        <taxon>50 kb inversion clade</taxon>
        <taxon>NPAAA clade</taxon>
        <taxon>Hologalegina</taxon>
        <taxon>IRL clade</taxon>
        <taxon>Trifolieae</taxon>
        <taxon>Trifolium</taxon>
    </lineage>
</organism>
<sequence length="89" mass="9771">MADEVPKLTTQEAVVANKTESTDEPKPIPEPEKKPVENNTLETVTETDVSKPGDDEKVPEPGSFKEESTIVGELPEAEKKALQELKQLI</sequence>
<feature type="non-terminal residue" evidence="2">
    <location>
        <position position="89"/>
    </location>
</feature>
<dbReference type="Proteomes" id="UP000265520">
    <property type="component" value="Unassembled WGS sequence"/>
</dbReference>
<name>A0A392RHI3_9FABA</name>
<proteinExistence type="predicted"/>
<dbReference type="AlphaFoldDB" id="A0A392RHI3"/>
<reference evidence="2 3" key="1">
    <citation type="journal article" date="2018" name="Front. Plant Sci.">
        <title>Red Clover (Trifolium pratense) and Zigzag Clover (T. medium) - A Picture of Genomic Similarities and Differences.</title>
        <authorList>
            <person name="Dluhosova J."/>
            <person name="Istvanek J."/>
            <person name="Nedelnik J."/>
            <person name="Repkova J."/>
        </authorList>
    </citation>
    <scope>NUCLEOTIDE SEQUENCE [LARGE SCALE GENOMIC DNA]</scope>
    <source>
        <strain evidence="3">cv. 10/8</strain>
        <tissue evidence="2">Leaf</tissue>
    </source>
</reference>
<feature type="region of interest" description="Disordered" evidence="1">
    <location>
        <begin position="1"/>
        <end position="68"/>
    </location>
</feature>
<keyword evidence="3" id="KW-1185">Reference proteome</keyword>
<feature type="compositionally biased region" description="Low complexity" evidence="1">
    <location>
        <begin position="37"/>
        <end position="47"/>
    </location>
</feature>
<feature type="compositionally biased region" description="Basic and acidic residues" evidence="1">
    <location>
        <begin position="20"/>
        <end position="36"/>
    </location>
</feature>
<protein>
    <submittedName>
        <fullName evidence="2">Patellin-3-like</fullName>
    </submittedName>
</protein>